<feature type="non-terminal residue" evidence="1">
    <location>
        <position position="1"/>
    </location>
</feature>
<dbReference type="Proteomes" id="UP001165082">
    <property type="component" value="Unassembled WGS sequence"/>
</dbReference>
<evidence type="ECO:0000313" key="1">
    <source>
        <dbReference type="EMBL" id="GMH58804.1"/>
    </source>
</evidence>
<name>A0A9W7DWC3_9STRA</name>
<proteinExistence type="predicted"/>
<organism evidence="1 2">
    <name type="scientific">Triparma retinervis</name>
    <dbReference type="NCBI Taxonomy" id="2557542"/>
    <lineage>
        <taxon>Eukaryota</taxon>
        <taxon>Sar</taxon>
        <taxon>Stramenopiles</taxon>
        <taxon>Ochrophyta</taxon>
        <taxon>Bolidophyceae</taxon>
        <taxon>Parmales</taxon>
        <taxon>Triparmaceae</taxon>
        <taxon>Triparma</taxon>
    </lineage>
</organism>
<dbReference type="OrthoDB" id="10370529at2759"/>
<accession>A0A9W7DWC3</accession>
<gene>
    <name evidence="1" type="ORF">TrRE_jg7438</name>
</gene>
<evidence type="ECO:0000313" key="2">
    <source>
        <dbReference type="Proteomes" id="UP001165082"/>
    </source>
</evidence>
<keyword evidence="2" id="KW-1185">Reference proteome</keyword>
<comment type="caution">
    <text evidence="1">The sequence shown here is derived from an EMBL/GenBank/DDBJ whole genome shotgun (WGS) entry which is preliminary data.</text>
</comment>
<sequence>MMIERYGYRRTIVTFSMETCEECGERNEITFLNVIEGSNICKRCWFKSTLCTVEYAKLRFNLDDDEISSIVALPVVNQKALRLIQGEGKVKGKGKGKGKGRGKDKIEICSLRAAYGIAKEKAELEREPLLQDRSQKNVFQTTNVVGGLWQVKKHLGLVHLHKPTPSDAAMKVVCSCLSLEKVKALQGCSEVEKVTDNLYIALLLSTPQNQPAGTSFCFGIAKVGVEMDCNMEQMFNSLTGDQVRQLHDAGILDTLEFKGVEQEASIHCGNVRVVGVKRDRK</sequence>
<dbReference type="AlphaFoldDB" id="A0A9W7DWC3"/>
<protein>
    <submittedName>
        <fullName evidence="1">Uncharacterized protein</fullName>
    </submittedName>
</protein>
<reference evidence="1" key="1">
    <citation type="submission" date="2022-07" db="EMBL/GenBank/DDBJ databases">
        <title>Genome analysis of Parmales, a sister group of diatoms, reveals the evolutionary specialization of diatoms from phago-mixotrophs to photoautotrophs.</title>
        <authorList>
            <person name="Ban H."/>
            <person name="Sato S."/>
            <person name="Yoshikawa S."/>
            <person name="Kazumasa Y."/>
            <person name="Nakamura Y."/>
            <person name="Ichinomiya M."/>
            <person name="Saitoh K."/>
            <person name="Sato N."/>
            <person name="Blanc-Mathieu R."/>
            <person name="Endo H."/>
            <person name="Kuwata A."/>
            <person name="Ogata H."/>
        </authorList>
    </citation>
    <scope>NUCLEOTIDE SEQUENCE</scope>
</reference>
<dbReference type="EMBL" id="BRXZ01003629">
    <property type="protein sequence ID" value="GMH58804.1"/>
    <property type="molecule type" value="Genomic_DNA"/>
</dbReference>